<keyword evidence="4" id="KW-1185">Reference proteome</keyword>
<feature type="compositionally biased region" description="Basic and acidic residues" evidence="1">
    <location>
        <begin position="95"/>
        <end position="109"/>
    </location>
</feature>
<dbReference type="Proteomes" id="UP000680206">
    <property type="component" value="Unassembled WGS sequence"/>
</dbReference>
<evidence type="ECO:0000313" key="3">
    <source>
        <dbReference type="EMBL" id="MBO2457468.1"/>
    </source>
</evidence>
<protein>
    <submittedName>
        <fullName evidence="3">Transposase</fullName>
    </submittedName>
</protein>
<reference evidence="3 4" key="1">
    <citation type="submission" date="2021-03" db="EMBL/GenBank/DDBJ databases">
        <title>Actinomadura violae sp. nov., isolated from lichen in Thailand.</title>
        <authorList>
            <person name="Kanchanasin P."/>
            <person name="Saeng-In P."/>
            <person name="Phongsopitanun W."/>
            <person name="Yuki M."/>
            <person name="Kudo T."/>
            <person name="Ohkuma M."/>
            <person name="Tanasupawat S."/>
        </authorList>
    </citation>
    <scope>NUCLEOTIDE SEQUENCE [LARGE SCALE GENOMIC DNA]</scope>
    <source>
        <strain evidence="3 4">LCR2-06</strain>
    </source>
</reference>
<comment type="caution">
    <text evidence="3">The sequence shown here is derived from an EMBL/GenBank/DDBJ whole genome shotgun (WGS) entry which is preliminary data.</text>
</comment>
<sequence length="283" mass="31859">MSRSAQKPDAAGVVLDDRQARMRRDLNPMRPADEITTEPKLLVARRADLIQDRTRTINRPRALLTGTFLRPGSHLRRRSDRRASASTYGEAAGGSEHRVAQADGGPADRTRQAVGNIPWRCDELAEVLASLGDPALDELRQRFQRTRGHVHERVQVRQGLVFGRRPDPVQEFRGRLWLYRQGCVGQTAVRVAGLRRLADSQVWAAFRQSGQQVDRPRARALGPTPFRRVGEMSEQTNADVVNQWSTKMEPTAVPHAEPAQRIRDDHRCGVAEHDGGPRRSRSR</sequence>
<proteinExistence type="predicted"/>
<feature type="region of interest" description="Disordered" evidence="1">
    <location>
        <begin position="73"/>
        <end position="109"/>
    </location>
</feature>
<evidence type="ECO:0000256" key="1">
    <source>
        <dbReference type="SAM" id="MobiDB-lite"/>
    </source>
</evidence>
<name>A0ABS3RL59_9ACTN</name>
<dbReference type="InterPro" id="IPR002525">
    <property type="entry name" value="Transp_IS110-like_N"/>
</dbReference>
<evidence type="ECO:0000259" key="2">
    <source>
        <dbReference type="Pfam" id="PF01548"/>
    </source>
</evidence>
<feature type="region of interest" description="Disordered" evidence="1">
    <location>
        <begin position="246"/>
        <end position="283"/>
    </location>
</feature>
<accession>A0ABS3RL59</accession>
<organism evidence="3 4">
    <name type="scientific">Actinomadura violacea</name>
    <dbReference type="NCBI Taxonomy" id="2819934"/>
    <lineage>
        <taxon>Bacteria</taxon>
        <taxon>Bacillati</taxon>
        <taxon>Actinomycetota</taxon>
        <taxon>Actinomycetes</taxon>
        <taxon>Streptosporangiales</taxon>
        <taxon>Thermomonosporaceae</taxon>
        <taxon>Actinomadura</taxon>
    </lineage>
</organism>
<feature type="compositionally biased region" description="Basic and acidic residues" evidence="1">
    <location>
        <begin position="258"/>
        <end position="277"/>
    </location>
</feature>
<dbReference type="Pfam" id="PF01548">
    <property type="entry name" value="DEDD_Tnp_IS110"/>
    <property type="match status" value="1"/>
</dbReference>
<evidence type="ECO:0000313" key="4">
    <source>
        <dbReference type="Proteomes" id="UP000680206"/>
    </source>
</evidence>
<gene>
    <name evidence="3" type="ORF">J4709_07770</name>
</gene>
<feature type="domain" description="Transposase IS110-like N-terminal" evidence="2">
    <location>
        <begin position="19"/>
        <end position="68"/>
    </location>
</feature>
<dbReference type="EMBL" id="JAGEPF010000005">
    <property type="protein sequence ID" value="MBO2457468.1"/>
    <property type="molecule type" value="Genomic_DNA"/>
</dbReference>